<proteinExistence type="predicted"/>
<gene>
    <name evidence="1" type="ORF">EVA_08922</name>
</gene>
<name>J9CRY6_9ZZZZ</name>
<dbReference type="EMBL" id="AMCI01002345">
    <property type="protein sequence ID" value="EJX02966.1"/>
    <property type="molecule type" value="Genomic_DNA"/>
</dbReference>
<sequence>MPVYTRTACLLTTSTRCQIQSGPNVTAKINLYFESTKLFSYLLYVQETNKKHSLLLYIMYTLHRYEIDTILLLYII</sequence>
<reference evidence="1" key="1">
    <citation type="journal article" date="2012" name="PLoS ONE">
        <title>Gene sets for utilization of primary and secondary nutrition supplies in the distal gut of endangered iberian lynx.</title>
        <authorList>
            <person name="Alcaide M."/>
            <person name="Messina E."/>
            <person name="Richter M."/>
            <person name="Bargiela R."/>
            <person name="Peplies J."/>
            <person name="Huws S.A."/>
            <person name="Newbold C.J."/>
            <person name="Golyshin P.N."/>
            <person name="Simon M.A."/>
            <person name="Lopez G."/>
            <person name="Yakimov M.M."/>
            <person name="Ferrer M."/>
        </authorList>
    </citation>
    <scope>NUCLEOTIDE SEQUENCE</scope>
</reference>
<dbReference type="AlphaFoldDB" id="J9CRY6"/>
<protein>
    <submittedName>
        <fullName evidence="1">Uncharacterized protein</fullName>
    </submittedName>
</protein>
<evidence type="ECO:0000313" key="1">
    <source>
        <dbReference type="EMBL" id="EJX02966.1"/>
    </source>
</evidence>
<comment type="caution">
    <text evidence="1">The sequence shown here is derived from an EMBL/GenBank/DDBJ whole genome shotgun (WGS) entry which is preliminary data.</text>
</comment>
<accession>J9CRY6</accession>
<organism evidence="1">
    <name type="scientific">gut metagenome</name>
    <dbReference type="NCBI Taxonomy" id="749906"/>
    <lineage>
        <taxon>unclassified sequences</taxon>
        <taxon>metagenomes</taxon>
        <taxon>organismal metagenomes</taxon>
    </lineage>
</organism>